<evidence type="ECO:0000256" key="1">
    <source>
        <dbReference type="SAM" id="MobiDB-lite"/>
    </source>
</evidence>
<evidence type="ECO:0000313" key="3">
    <source>
        <dbReference type="Proteomes" id="UP000256964"/>
    </source>
</evidence>
<gene>
    <name evidence="2" type="ORF">OH76DRAFT_310458</name>
</gene>
<protein>
    <submittedName>
        <fullName evidence="2">Uncharacterized protein</fullName>
    </submittedName>
</protein>
<keyword evidence="3" id="KW-1185">Reference proteome</keyword>
<proteinExistence type="predicted"/>
<feature type="region of interest" description="Disordered" evidence="1">
    <location>
        <begin position="53"/>
        <end position="144"/>
    </location>
</feature>
<organism evidence="2 3">
    <name type="scientific">Lentinus brumalis</name>
    <dbReference type="NCBI Taxonomy" id="2498619"/>
    <lineage>
        <taxon>Eukaryota</taxon>
        <taxon>Fungi</taxon>
        <taxon>Dikarya</taxon>
        <taxon>Basidiomycota</taxon>
        <taxon>Agaricomycotina</taxon>
        <taxon>Agaricomycetes</taxon>
        <taxon>Polyporales</taxon>
        <taxon>Polyporaceae</taxon>
        <taxon>Lentinus</taxon>
    </lineage>
</organism>
<dbReference type="EMBL" id="KZ857541">
    <property type="protein sequence ID" value="RDX40702.1"/>
    <property type="molecule type" value="Genomic_DNA"/>
</dbReference>
<sequence length="218" mass="24990">MRKRDSSHLSFAPRLLRKLPDLRRHLMVWYTVALCVSDSAHHFIHLLDTKHENRPTGSGSGSAEQPYEVSSGSEAEPEEEPTAHQQSHRYSYSYSGMKSEHRRTKLYPSPPPESEKPKPKPQPRRARRVPGAPVSLDPPTNLSPHQQNLWKVAQLHSDKHISWQASVLSVLKDFPHPDEQRRFRAPDSEAMTAVRTYRQLSLTRILQLSTARNGRRCV</sequence>
<feature type="compositionally biased region" description="Basic residues" evidence="1">
    <location>
        <begin position="119"/>
        <end position="128"/>
    </location>
</feature>
<evidence type="ECO:0000313" key="2">
    <source>
        <dbReference type="EMBL" id="RDX40702.1"/>
    </source>
</evidence>
<accession>A0A371CK86</accession>
<reference evidence="2 3" key="1">
    <citation type="journal article" date="2018" name="Biotechnol. Biofuels">
        <title>Integrative visual omics of the white-rot fungus Polyporus brumalis exposes the biotechnological potential of its oxidative enzymes for delignifying raw plant biomass.</title>
        <authorList>
            <person name="Miyauchi S."/>
            <person name="Rancon A."/>
            <person name="Drula E."/>
            <person name="Hage H."/>
            <person name="Chaduli D."/>
            <person name="Favel A."/>
            <person name="Grisel S."/>
            <person name="Henrissat B."/>
            <person name="Herpoel-Gimbert I."/>
            <person name="Ruiz-Duenas F.J."/>
            <person name="Chevret D."/>
            <person name="Hainaut M."/>
            <person name="Lin J."/>
            <person name="Wang M."/>
            <person name="Pangilinan J."/>
            <person name="Lipzen A."/>
            <person name="Lesage-Meessen L."/>
            <person name="Navarro D."/>
            <person name="Riley R."/>
            <person name="Grigoriev I.V."/>
            <person name="Zhou S."/>
            <person name="Raouche S."/>
            <person name="Rosso M.N."/>
        </authorList>
    </citation>
    <scope>NUCLEOTIDE SEQUENCE [LARGE SCALE GENOMIC DNA]</scope>
    <source>
        <strain evidence="2 3">BRFM 1820</strain>
    </source>
</reference>
<dbReference type="AlphaFoldDB" id="A0A371CK86"/>
<name>A0A371CK86_9APHY</name>
<dbReference type="Proteomes" id="UP000256964">
    <property type="component" value="Unassembled WGS sequence"/>
</dbReference>